<evidence type="ECO:0000256" key="1">
    <source>
        <dbReference type="ARBA" id="ARBA00004651"/>
    </source>
</evidence>
<dbReference type="Pfam" id="PF03137">
    <property type="entry name" value="OATP"/>
    <property type="match status" value="1"/>
</dbReference>
<evidence type="ECO:0000256" key="8">
    <source>
        <dbReference type="RuleBase" id="RU362056"/>
    </source>
</evidence>
<keyword evidence="8" id="KW-0406">Ion transport</keyword>
<evidence type="ECO:0000256" key="2">
    <source>
        <dbReference type="ARBA" id="ARBA00009657"/>
    </source>
</evidence>
<keyword evidence="7" id="KW-1015">Disulfide bond</keyword>
<accession>A0A336MR61</accession>
<feature type="transmembrane region" description="Helical" evidence="8">
    <location>
        <begin position="334"/>
        <end position="354"/>
    </location>
</feature>
<dbReference type="GO" id="GO:0006811">
    <property type="term" value="P:monoatomic ion transport"/>
    <property type="evidence" value="ECO:0007669"/>
    <property type="project" value="UniProtKB-KW"/>
</dbReference>
<feature type="transmembrane region" description="Helical" evidence="8">
    <location>
        <begin position="725"/>
        <end position="748"/>
    </location>
</feature>
<gene>
    <name evidence="11" type="primary">CSON000044</name>
</gene>
<evidence type="ECO:0000256" key="5">
    <source>
        <dbReference type="ARBA" id="ARBA00022989"/>
    </source>
</evidence>
<reference evidence="11" key="1">
    <citation type="submission" date="2018-07" db="EMBL/GenBank/DDBJ databases">
        <authorList>
            <person name="Quirk P.G."/>
            <person name="Krulwich T.A."/>
        </authorList>
    </citation>
    <scope>NUCLEOTIDE SEQUENCE</scope>
</reference>
<evidence type="ECO:0000256" key="9">
    <source>
        <dbReference type="SAM" id="MobiDB-lite"/>
    </source>
</evidence>
<feature type="transmembrane region" description="Helical" evidence="8">
    <location>
        <begin position="403"/>
        <end position="423"/>
    </location>
</feature>
<dbReference type="Gene3D" id="3.30.60.30">
    <property type="match status" value="1"/>
</dbReference>
<dbReference type="GO" id="GO:0016323">
    <property type="term" value="C:basolateral plasma membrane"/>
    <property type="evidence" value="ECO:0007669"/>
    <property type="project" value="TreeGrafter"/>
</dbReference>
<protein>
    <recommendedName>
        <fullName evidence="8">Solute carrier organic anion transporter family member</fullName>
    </recommendedName>
</protein>
<keyword evidence="3" id="KW-1003">Cell membrane</keyword>
<dbReference type="CDD" id="cd17336">
    <property type="entry name" value="MFS_SLCO_OATP"/>
    <property type="match status" value="1"/>
</dbReference>
<dbReference type="InterPro" id="IPR004156">
    <property type="entry name" value="OATP"/>
</dbReference>
<dbReference type="PANTHER" id="PTHR11388">
    <property type="entry name" value="ORGANIC ANION TRANSPORTER"/>
    <property type="match status" value="1"/>
</dbReference>
<dbReference type="SUPFAM" id="SSF103473">
    <property type="entry name" value="MFS general substrate transporter"/>
    <property type="match status" value="2"/>
</dbReference>
<feature type="transmembrane region" description="Helical" evidence="8">
    <location>
        <begin position="106"/>
        <end position="125"/>
    </location>
</feature>
<feature type="transmembrane region" description="Helical" evidence="8">
    <location>
        <begin position="292"/>
        <end position="314"/>
    </location>
</feature>
<feature type="transmembrane region" description="Helical" evidence="8">
    <location>
        <begin position="674"/>
        <end position="693"/>
    </location>
</feature>
<dbReference type="PROSITE" id="PS51465">
    <property type="entry name" value="KAZAL_2"/>
    <property type="match status" value="1"/>
</dbReference>
<dbReference type="Gene3D" id="1.20.1250.20">
    <property type="entry name" value="MFS general substrate transporter like domains"/>
    <property type="match status" value="1"/>
</dbReference>
<keyword evidence="4 8" id="KW-0812">Transmembrane</keyword>
<dbReference type="SUPFAM" id="SSF100895">
    <property type="entry name" value="Kazal-type serine protease inhibitors"/>
    <property type="match status" value="1"/>
</dbReference>
<feature type="transmembrane region" description="Helical" evidence="8">
    <location>
        <begin position="251"/>
        <end position="271"/>
    </location>
</feature>
<dbReference type="NCBIfam" id="TIGR00805">
    <property type="entry name" value="oat"/>
    <property type="match status" value="1"/>
</dbReference>
<sequence>MDDTINKKDKIDDPVHENGKSTQKTVYIEDVAAEENFNEKDPMLSKELEMEEIKNQKNIVEKTALKRMLTHDLEMRFKDEPLTDETTCGYWIFRSPFLQRFANKKAYVLLYGLSGCIFSATYAYFNATITTLEKRYKIPSRTVGFIGVGNDISSLFLSAALSYYAGKGHRPRWVAFGILTISIFCILTSLPHFLYGPGEEAVSLTAEHGASFNDEMTREILEREKTKSLCQMDNSTIAKCEISEGSLAPQVILFVAQLIAGIGGSLYYTLGASYMDDNIQKSKTPALISFSYFLRTLGPAFGYTMASFCLKIYITPDLTPTINTEDPRWLGAWWMGWLFLGVALAFCSLLLSLFPHTLPRAALRRKIHEERKRLGEKVEDPVVEKPSFKDMMITFKRLFKNKILMFNHFASVFYFFGYMPYWIFTPKYIETQYKQSASVSSLVTGTIALAFSAIGILASGLIISKFKPRARYLAAWNVLVGLFSVVGIIVYIFLGCKANENSIVVNQALPGEVTCNSNCHCDYVKYSPVCGENGQTYISPCHAGCRTLTQEGTKKVKIYSECTCITPLLSSSFERSSNAMKFNDSWEFEDEDYDQTTMITTTDLPIAAALTSDNGDTSLYGVAVPNACPINCQYQFYLFLIVMCFIKFTGATGRASNFLVGVRCVDEKDKTASMGFGLMLMALFAFIPSPIFFGGLMDKYCILWGKTCSGKGNCWLYDNESLRLWLNLIAGCFVTVGTILDAGVWYYAKDLKIFDEEIHEDEKEIAEREEEVTHDRA</sequence>
<dbReference type="OMA" id="TTNKTYM"/>
<feature type="transmembrane region" description="Helical" evidence="8">
    <location>
        <begin position="173"/>
        <end position="195"/>
    </location>
</feature>
<dbReference type="VEuPathDB" id="VectorBase:CSON000044"/>
<evidence type="ECO:0000256" key="6">
    <source>
        <dbReference type="ARBA" id="ARBA00023136"/>
    </source>
</evidence>
<evidence type="ECO:0000256" key="3">
    <source>
        <dbReference type="ARBA" id="ARBA00022475"/>
    </source>
</evidence>
<feature type="transmembrane region" description="Helical" evidence="8">
    <location>
        <begin position="145"/>
        <end position="166"/>
    </location>
</feature>
<evidence type="ECO:0000256" key="7">
    <source>
        <dbReference type="ARBA" id="ARBA00023157"/>
    </source>
</evidence>
<proteinExistence type="inferred from homology"/>
<keyword evidence="6 8" id="KW-0472">Membrane</keyword>
<dbReference type="InterPro" id="IPR036259">
    <property type="entry name" value="MFS_trans_sf"/>
</dbReference>
<dbReference type="Pfam" id="PF07648">
    <property type="entry name" value="Kazal_2"/>
    <property type="match status" value="1"/>
</dbReference>
<comment type="subcellular location">
    <subcellularLocation>
        <location evidence="1 8">Cell membrane</location>
        <topology evidence="1 8">Multi-pass membrane protein</topology>
    </subcellularLocation>
</comment>
<dbReference type="PANTHER" id="PTHR11388:SF76">
    <property type="entry name" value="SOLUTE CARRIER ORGANIC ANION TRANSPORTER FAMILY MEMBER"/>
    <property type="match status" value="1"/>
</dbReference>
<feature type="transmembrane region" description="Helical" evidence="8">
    <location>
        <begin position="443"/>
        <end position="463"/>
    </location>
</feature>
<dbReference type="GO" id="GO:0015347">
    <property type="term" value="F:sodium-independent organic anion transmembrane transporter activity"/>
    <property type="evidence" value="ECO:0007669"/>
    <property type="project" value="TreeGrafter"/>
</dbReference>
<feature type="transmembrane region" description="Helical" evidence="8">
    <location>
        <begin position="634"/>
        <end position="653"/>
    </location>
</feature>
<comment type="similarity">
    <text evidence="2 8">Belongs to the organo anion transporter (TC 2.A.60) family.</text>
</comment>
<dbReference type="GO" id="GO:0043252">
    <property type="term" value="P:sodium-independent organic anion transport"/>
    <property type="evidence" value="ECO:0007669"/>
    <property type="project" value="TreeGrafter"/>
</dbReference>
<organism evidence="11">
    <name type="scientific">Culicoides sonorensis</name>
    <name type="common">Biting midge</name>
    <dbReference type="NCBI Taxonomy" id="179676"/>
    <lineage>
        <taxon>Eukaryota</taxon>
        <taxon>Metazoa</taxon>
        <taxon>Ecdysozoa</taxon>
        <taxon>Arthropoda</taxon>
        <taxon>Hexapoda</taxon>
        <taxon>Insecta</taxon>
        <taxon>Pterygota</taxon>
        <taxon>Neoptera</taxon>
        <taxon>Endopterygota</taxon>
        <taxon>Diptera</taxon>
        <taxon>Nematocera</taxon>
        <taxon>Chironomoidea</taxon>
        <taxon>Ceratopogonidae</taxon>
        <taxon>Ceratopogoninae</taxon>
        <taxon>Culicoides</taxon>
        <taxon>Monoculicoides</taxon>
    </lineage>
</organism>
<dbReference type="InterPro" id="IPR002350">
    <property type="entry name" value="Kazal_dom"/>
</dbReference>
<evidence type="ECO:0000259" key="10">
    <source>
        <dbReference type="PROSITE" id="PS51465"/>
    </source>
</evidence>
<keyword evidence="8" id="KW-0813">Transport</keyword>
<feature type="region of interest" description="Disordered" evidence="9">
    <location>
        <begin position="1"/>
        <end position="22"/>
    </location>
</feature>
<evidence type="ECO:0000256" key="4">
    <source>
        <dbReference type="ARBA" id="ARBA00022692"/>
    </source>
</evidence>
<keyword evidence="5 8" id="KW-1133">Transmembrane helix</keyword>
<feature type="compositionally biased region" description="Basic and acidic residues" evidence="9">
    <location>
        <begin position="1"/>
        <end position="19"/>
    </location>
</feature>
<name>A0A336MR61_CULSO</name>
<dbReference type="AlphaFoldDB" id="A0A336MR61"/>
<dbReference type="EMBL" id="UFQT01001008">
    <property type="protein sequence ID" value="SSX28448.1"/>
    <property type="molecule type" value="Genomic_DNA"/>
</dbReference>
<feature type="domain" description="Kazal-like" evidence="10">
    <location>
        <begin position="509"/>
        <end position="566"/>
    </location>
</feature>
<dbReference type="InterPro" id="IPR036058">
    <property type="entry name" value="Kazal_dom_sf"/>
</dbReference>
<evidence type="ECO:0000313" key="11">
    <source>
        <dbReference type="EMBL" id="SSX28448.1"/>
    </source>
</evidence>
<feature type="transmembrane region" description="Helical" evidence="8">
    <location>
        <begin position="475"/>
        <end position="494"/>
    </location>
</feature>